<dbReference type="OrthoDB" id="9803036at2"/>
<dbReference type="SUPFAM" id="SSF51161">
    <property type="entry name" value="Trimeric LpxA-like enzymes"/>
    <property type="match status" value="1"/>
</dbReference>
<dbReference type="AlphaFoldDB" id="A0A420WPR6"/>
<comment type="caution">
    <text evidence="1">The sequence shown here is derived from an EMBL/GenBank/DDBJ whole genome shotgun (WGS) entry which is preliminary data.</text>
</comment>
<organism evidence="1 2">
    <name type="scientific">Oceanibaculum indicum</name>
    <dbReference type="NCBI Taxonomy" id="526216"/>
    <lineage>
        <taxon>Bacteria</taxon>
        <taxon>Pseudomonadati</taxon>
        <taxon>Pseudomonadota</taxon>
        <taxon>Alphaproteobacteria</taxon>
        <taxon>Rhodospirillales</taxon>
        <taxon>Oceanibaculaceae</taxon>
        <taxon>Oceanibaculum</taxon>
    </lineage>
</organism>
<dbReference type="GO" id="GO:0016740">
    <property type="term" value="F:transferase activity"/>
    <property type="evidence" value="ECO:0007669"/>
    <property type="project" value="UniProtKB-KW"/>
</dbReference>
<dbReference type="Proteomes" id="UP000277424">
    <property type="component" value="Unassembled WGS sequence"/>
</dbReference>
<gene>
    <name evidence="1" type="ORF">BCL74_0798</name>
</gene>
<sequence length="177" mass="18790">MPMSALILPYKGVTPMIDPSAFIAPNAAIIGDVEIGAESSIWFSCTLRGDIQVIRVGKRTNIQDGTVVHVQGRGLGCFVGDEVTVGHTAILHACTLHDRSFVGMQACAMDGSVIESNAMLAAGALLTPGKRIPTGQLWAGRPARYLRDLTEADIAEIADSARRYAETAKAHHASYGE</sequence>
<dbReference type="InterPro" id="IPR047324">
    <property type="entry name" value="LbH_gamma_CA-like"/>
</dbReference>
<dbReference type="EMBL" id="RBIG01000001">
    <property type="protein sequence ID" value="RKQ73028.1"/>
    <property type="molecule type" value="Genomic_DNA"/>
</dbReference>
<reference evidence="1 2" key="1">
    <citation type="submission" date="2018-10" db="EMBL/GenBank/DDBJ databases">
        <title>Comparative analysis of microorganisms from saline springs in Andes Mountain Range, Colombia.</title>
        <authorList>
            <person name="Rubin E."/>
        </authorList>
    </citation>
    <scope>NUCLEOTIDE SEQUENCE [LARGE SCALE GENOMIC DNA]</scope>
    <source>
        <strain evidence="1 2">USBA 36</strain>
    </source>
</reference>
<dbReference type="InterPro" id="IPR011004">
    <property type="entry name" value="Trimer_LpxA-like_sf"/>
</dbReference>
<dbReference type="PANTHER" id="PTHR13061:SF29">
    <property type="entry name" value="GAMMA CARBONIC ANHYDRASE-LIKE 1, MITOCHONDRIAL-RELATED"/>
    <property type="match status" value="1"/>
</dbReference>
<dbReference type="InterPro" id="IPR050484">
    <property type="entry name" value="Transf_Hexapept/Carb_Anhydrase"/>
</dbReference>
<protein>
    <submittedName>
        <fullName evidence="1">Carbonic anhydrase/acetyltransferase-like protein (Isoleucine patch superfamily)</fullName>
    </submittedName>
</protein>
<evidence type="ECO:0000313" key="2">
    <source>
        <dbReference type="Proteomes" id="UP000277424"/>
    </source>
</evidence>
<evidence type="ECO:0000313" key="1">
    <source>
        <dbReference type="EMBL" id="RKQ73028.1"/>
    </source>
</evidence>
<proteinExistence type="predicted"/>
<dbReference type="PANTHER" id="PTHR13061">
    <property type="entry name" value="DYNACTIN SUBUNIT P25"/>
    <property type="match status" value="1"/>
</dbReference>
<dbReference type="Gene3D" id="2.160.10.10">
    <property type="entry name" value="Hexapeptide repeat proteins"/>
    <property type="match status" value="1"/>
</dbReference>
<dbReference type="CDD" id="cd04645">
    <property type="entry name" value="LbH_gamma_CA_like"/>
    <property type="match status" value="1"/>
</dbReference>
<name>A0A420WPR6_9PROT</name>
<keyword evidence="1" id="KW-0808">Transferase</keyword>
<accession>A0A420WPR6</accession>